<accession>A0A8J2JBG9</accession>
<evidence type="ECO:0000313" key="1">
    <source>
        <dbReference type="EMBL" id="CAG7717160.1"/>
    </source>
</evidence>
<dbReference type="EMBL" id="CAJVCH010043728">
    <property type="protein sequence ID" value="CAG7717160.1"/>
    <property type="molecule type" value="Genomic_DNA"/>
</dbReference>
<reference evidence="1" key="1">
    <citation type="submission" date="2021-06" db="EMBL/GenBank/DDBJ databases">
        <authorList>
            <person name="Hodson N. C."/>
            <person name="Mongue J. A."/>
            <person name="Jaron S. K."/>
        </authorList>
    </citation>
    <scope>NUCLEOTIDE SEQUENCE</scope>
</reference>
<dbReference type="AlphaFoldDB" id="A0A8J2JBG9"/>
<keyword evidence="2" id="KW-1185">Reference proteome</keyword>
<feature type="non-terminal residue" evidence="1">
    <location>
        <position position="81"/>
    </location>
</feature>
<comment type="caution">
    <text evidence="1">The sequence shown here is derived from an EMBL/GenBank/DDBJ whole genome shotgun (WGS) entry which is preliminary data.</text>
</comment>
<dbReference type="Proteomes" id="UP000708208">
    <property type="component" value="Unassembled WGS sequence"/>
</dbReference>
<proteinExistence type="predicted"/>
<name>A0A8J2JBG9_9HEXA</name>
<organism evidence="1 2">
    <name type="scientific">Allacma fusca</name>
    <dbReference type="NCBI Taxonomy" id="39272"/>
    <lineage>
        <taxon>Eukaryota</taxon>
        <taxon>Metazoa</taxon>
        <taxon>Ecdysozoa</taxon>
        <taxon>Arthropoda</taxon>
        <taxon>Hexapoda</taxon>
        <taxon>Collembola</taxon>
        <taxon>Symphypleona</taxon>
        <taxon>Sminthuridae</taxon>
        <taxon>Allacma</taxon>
    </lineage>
</organism>
<evidence type="ECO:0000313" key="2">
    <source>
        <dbReference type="Proteomes" id="UP000708208"/>
    </source>
</evidence>
<gene>
    <name evidence="1" type="ORF">AFUS01_LOCUS6633</name>
</gene>
<protein>
    <submittedName>
        <fullName evidence="1">Uncharacterized protein</fullName>
    </submittedName>
</protein>
<sequence length="81" mass="9124">MGAKVVPKNKFKLKAKSIGQLAAHPLFRHALVEEQKKCGRFKSLTRAIIRTSRMFNTTEAIKEAARLENDLIGSNKEEIKS</sequence>